<evidence type="ECO:0000313" key="3">
    <source>
        <dbReference type="EMBL" id="NOK09395.1"/>
    </source>
</evidence>
<dbReference type="PANTHER" id="PTHR44240:SF10">
    <property type="entry name" value="J DOMAIN-CONTAINING PROTEIN"/>
    <property type="match status" value="1"/>
</dbReference>
<dbReference type="EMBL" id="JABFJW010000059">
    <property type="protein sequence ID" value="NOK09395.1"/>
    <property type="molecule type" value="Genomic_DNA"/>
</dbReference>
<accession>A0A7Y4JQM6</accession>
<evidence type="ECO:0000256" key="1">
    <source>
        <dbReference type="SAM" id="MobiDB-lite"/>
    </source>
</evidence>
<name>A0A7Y4JQM6_9BACT</name>
<dbReference type="RefSeq" id="WP_171413589.1">
    <property type="nucleotide sequence ID" value="NZ_JABFJW010000059.1"/>
</dbReference>
<feature type="domain" description="J" evidence="2">
    <location>
        <begin position="3"/>
        <end position="67"/>
    </location>
</feature>
<evidence type="ECO:0000259" key="2">
    <source>
        <dbReference type="PROSITE" id="PS50076"/>
    </source>
</evidence>
<evidence type="ECO:0000313" key="4">
    <source>
        <dbReference type="Proteomes" id="UP000528460"/>
    </source>
</evidence>
<dbReference type="CDD" id="cd06257">
    <property type="entry name" value="DnaJ"/>
    <property type="match status" value="1"/>
</dbReference>
<dbReference type="InterPro" id="IPR052276">
    <property type="entry name" value="Diphthamide-biosynth_chaperone"/>
</dbReference>
<dbReference type="PROSITE" id="PS50076">
    <property type="entry name" value="DNAJ_2"/>
    <property type="match status" value="1"/>
</dbReference>
<dbReference type="Proteomes" id="UP000528460">
    <property type="component" value="Unassembled WGS sequence"/>
</dbReference>
<sequence>MVDLYAVLGVETTAEARDIRRAYLRRVRQYHPDLDPRPESTEHFLRIQAAYDELGDAAKRQRYDDSHRDDARGAPATPPPRAPPAGPFHTATTPAPEPRSTLNIPRGRMSVKVRMH</sequence>
<dbReference type="InterPro" id="IPR001623">
    <property type="entry name" value="DnaJ_domain"/>
</dbReference>
<feature type="compositionally biased region" description="Pro residues" evidence="1">
    <location>
        <begin position="76"/>
        <end position="86"/>
    </location>
</feature>
<feature type="region of interest" description="Disordered" evidence="1">
    <location>
        <begin position="55"/>
        <end position="116"/>
    </location>
</feature>
<dbReference type="Pfam" id="PF00226">
    <property type="entry name" value="DnaJ"/>
    <property type="match status" value="1"/>
</dbReference>
<dbReference type="PRINTS" id="PR00625">
    <property type="entry name" value="JDOMAIN"/>
</dbReference>
<comment type="caution">
    <text evidence="3">The sequence shown here is derived from an EMBL/GenBank/DDBJ whole genome shotgun (WGS) entry which is preliminary data.</text>
</comment>
<protein>
    <submittedName>
        <fullName evidence="3">DnaJ domain-containing protein</fullName>
    </submittedName>
</protein>
<feature type="compositionally biased region" description="Basic and acidic residues" evidence="1">
    <location>
        <begin position="56"/>
        <end position="72"/>
    </location>
</feature>
<dbReference type="PANTHER" id="PTHR44240">
    <property type="entry name" value="DNAJ DOMAIN (PROKARYOTIC HEAT SHOCK PROTEIN)-RELATED"/>
    <property type="match status" value="1"/>
</dbReference>
<dbReference type="AlphaFoldDB" id="A0A7Y4JQM6"/>
<dbReference type="SUPFAM" id="SSF46565">
    <property type="entry name" value="Chaperone J-domain"/>
    <property type="match status" value="1"/>
</dbReference>
<gene>
    <name evidence="3" type="ORF">HNS30_10160</name>
</gene>
<proteinExistence type="predicted"/>
<reference evidence="3 4" key="1">
    <citation type="submission" date="2020-05" db="EMBL/GenBank/DDBJ databases">
        <authorList>
            <person name="Whitworth D."/>
        </authorList>
    </citation>
    <scope>NUCLEOTIDE SEQUENCE [LARGE SCALE GENOMIC DNA]</scope>
    <source>
        <strain evidence="3 4">CA046A</strain>
    </source>
</reference>
<dbReference type="InterPro" id="IPR036869">
    <property type="entry name" value="J_dom_sf"/>
</dbReference>
<dbReference type="SMART" id="SM00271">
    <property type="entry name" value="DnaJ"/>
    <property type="match status" value="1"/>
</dbReference>
<dbReference type="Gene3D" id="1.10.287.110">
    <property type="entry name" value="DnaJ domain"/>
    <property type="match status" value="1"/>
</dbReference>
<organism evidence="3 4">
    <name type="scientific">Corallococcus exercitus</name>
    <dbReference type="NCBI Taxonomy" id="2316736"/>
    <lineage>
        <taxon>Bacteria</taxon>
        <taxon>Pseudomonadati</taxon>
        <taxon>Myxococcota</taxon>
        <taxon>Myxococcia</taxon>
        <taxon>Myxococcales</taxon>
        <taxon>Cystobacterineae</taxon>
        <taxon>Myxococcaceae</taxon>
        <taxon>Corallococcus</taxon>
    </lineage>
</organism>